<name>A0A6G5AFW3_RHIMP</name>
<evidence type="ECO:0000313" key="1">
    <source>
        <dbReference type="EMBL" id="NIE49885.1"/>
    </source>
</evidence>
<reference evidence="1" key="1">
    <citation type="submission" date="2020-03" db="EMBL/GenBank/DDBJ databases">
        <title>A transcriptome and proteome of the tick Rhipicephalus microplus shaped by the genetic composition of its hosts and developmental stage.</title>
        <authorList>
            <person name="Garcia G.R."/>
            <person name="Ribeiro J.M.C."/>
            <person name="Maruyama S.R."/>
            <person name="Gardinasse L.G."/>
            <person name="Nelson K."/>
            <person name="Ferreira B.R."/>
            <person name="Andrade T.G."/>
            <person name="Santos I.K.F.M."/>
        </authorList>
    </citation>
    <scope>NUCLEOTIDE SEQUENCE</scope>
    <source>
        <strain evidence="1">NSGR</strain>
        <tissue evidence="1">Salivary glands</tissue>
    </source>
</reference>
<organism evidence="1">
    <name type="scientific">Rhipicephalus microplus</name>
    <name type="common">Cattle tick</name>
    <name type="synonym">Boophilus microplus</name>
    <dbReference type="NCBI Taxonomy" id="6941"/>
    <lineage>
        <taxon>Eukaryota</taxon>
        <taxon>Metazoa</taxon>
        <taxon>Ecdysozoa</taxon>
        <taxon>Arthropoda</taxon>
        <taxon>Chelicerata</taxon>
        <taxon>Arachnida</taxon>
        <taxon>Acari</taxon>
        <taxon>Parasitiformes</taxon>
        <taxon>Ixodida</taxon>
        <taxon>Ixodoidea</taxon>
        <taxon>Ixodidae</taxon>
        <taxon>Rhipicephalinae</taxon>
        <taxon>Rhipicephalus</taxon>
        <taxon>Boophilus</taxon>
    </lineage>
</organism>
<accession>A0A6G5AFW3</accession>
<proteinExistence type="predicted"/>
<sequence>MSCRITKVMFLYFVISNATDESSVFFSYLWKSYVCLITKGQKSGEQAFPTFRNELASPAKLPLNAKKDWAAYSRTTSKLASGCHCLGKTVPLIRSKAGSTKRMVLVLTEMATASMEHASLSSMPLFLSKGMLRTT</sequence>
<dbReference type="AlphaFoldDB" id="A0A6G5AFW3"/>
<dbReference type="EMBL" id="GIKN01007612">
    <property type="protein sequence ID" value="NIE49885.1"/>
    <property type="molecule type" value="Transcribed_RNA"/>
</dbReference>
<protein>
    <submittedName>
        <fullName evidence="1">Uncharacterized protein</fullName>
    </submittedName>
</protein>